<name>A0A1R3GQ35_COCAP</name>
<dbReference type="OMA" id="MENANDY"/>
<comment type="caution">
    <text evidence="2">The sequence shown here is derived from an EMBL/GenBank/DDBJ whole genome shotgun (WGS) entry which is preliminary data.</text>
</comment>
<sequence>MSSTSFETSPPTVLPVSRGENTMHVNEFEGVPVRSKGMKTEDDPRKMIEESTEKQWGRIEEKFKGLGGKQTYFKGVDKVALVIDLVLPANFKVPDFENFDGTKSPENHVNTYVRQMQPYCTDNMLMHYLQRSLSGSAFKWYNILDPGQIKTWD</sequence>
<reference evidence="2 3" key="1">
    <citation type="submission" date="2013-09" db="EMBL/GenBank/DDBJ databases">
        <title>Corchorus capsularis genome sequencing.</title>
        <authorList>
            <person name="Alam M."/>
            <person name="Haque M.S."/>
            <person name="Islam M.S."/>
            <person name="Emdad E.M."/>
            <person name="Islam M.M."/>
            <person name="Ahmed B."/>
            <person name="Halim A."/>
            <person name="Hossen Q.M.M."/>
            <person name="Hossain M.Z."/>
            <person name="Ahmed R."/>
            <person name="Khan M.M."/>
            <person name="Islam R."/>
            <person name="Rashid M.M."/>
            <person name="Khan S.A."/>
            <person name="Rahman M.S."/>
            <person name="Alam M."/>
        </authorList>
    </citation>
    <scope>NUCLEOTIDE SEQUENCE [LARGE SCALE GENOMIC DNA]</scope>
    <source>
        <strain evidence="3">cv. CVL-1</strain>
        <tissue evidence="2">Whole seedling</tissue>
    </source>
</reference>
<feature type="region of interest" description="Disordered" evidence="1">
    <location>
        <begin position="1"/>
        <end position="24"/>
    </location>
</feature>
<accession>A0A1R3GQ35</accession>
<dbReference type="AlphaFoldDB" id="A0A1R3GQ35"/>
<dbReference type="PANTHER" id="PTHR33223">
    <property type="entry name" value="CCHC-TYPE DOMAIN-CONTAINING PROTEIN"/>
    <property type="match status" value="1"/>
</dbReference>
<protein>
    <recommendedName>
        <fullName evidence="4">Retrotransposon gag protein</fullName>
    </recommendedName>
</protein>
<feature type="region of interest" description="Disordered" evidence="1">
    <location>
        <begin position="32"/>
        <end position="51"/>
    </location>
</feature>
<keyword evidence="3" id="KW-1185">Reference proteome</keyword>
<gene>
    <name evidence="2" type="ORF">CCACVL1_24319</name>
</gene>
<evidence type="ECO:0008006" key="4">
    <source>
        <dbReference type="Google" id="ProtNLM"/>
    </source>
</evidence>
<evidence type="ECO:0000313" key="2">
    <source>
        <dbReference type="EMBL" id="OMO60225.1"/>
    </source>
</evidence>
<feature type="compositionally biased region" description="Basic and acidic residues" evidence="1">
    <location>
        <begin position="38"/>
        <end position="51"/>
    </location>
</feature>
<dbReference type="PANTHER" id="PTHR33223:SF8">
    <property type="entry name" value="OS04G0172440 PROTEIN"/>
    <property type="match status" value="1"/>
</dbReference>
<dbReference type="OrthoDB" id="1002580at2759"/>
<dbReference type="Gramene" id="OMO60225">
    <property type="protein sequence ID" value="OMO60225"/>
    <property type="gene ID" value="CCACVL1_24319"/>
</dbReference>
<dbReference type="Proteomes" id="UP000188268">
    <property type="component" value="Unassembled WGS sequence"/>
</dbReference>
<proteinExistence type="predicted"/>
<evidence type="ECO:0000313" key="3">
    <source>
        <dbReference type="Proteomes" id="UP000188268"/>
    </source>
</evidence>
<organism evidence="2 3">
    <name type="scientific">Corchorus capsularis</name>
    <name type="common">Jute</name>
    <dbReference type="NCBI Taxonomy" id="210143"/>
    <lineage>
        <taxon>Eukaryota</taxon>
        <taxon>Viridiplantae</taxon>
        <taxon>Streptophyta</taxon>
        <taxon>Embryophyta</taxon>
        <taxon>Tracheophyta</taxon>
        <taxon>Spermatophyta</taxon>
        <taxon>Magnoliopsida</taxon>
        <taxon>eudicotyledons</taxon>
        <taxon>Gunneridae</taxon>
        <taxon>Pentapetalae</taxon>
        <taxon>rosids</taxon>
        <taxon>malvids</taxon>
        <taxon>Malvales</taxon>
        <taxon>Malvaceae</taxon>
        <taxon>Grewioideae</taxon>
        <taxon>Apeibeae</taxon>
        <taxon>Corchorus</taxon>
    </lineage>
</organism>
<dbReference type="EMBL" id="AWWV01013734">
    <property type="protein sequence ID" value="OMO60225.1"/>
    <property type="molecule type" value="Genomic_DNA"/>
</dbReference>
<feature type="compositionally biased region" description="Polar residues" evidence="1">
    <location>
        <begin position="1"/>
        <end position="11"/>
    </location>
</feature>
<evidence type="ECO:0000256" key="1">
    <source>
        <dbReference type="SAM" id="MobiDB-lite"/>
    </source>
</evidence>